<dbReference type="PANTHER" id="PTHR40267:SF1">
    <property type="entry name" value="BLR3294 PROTEIN"/>
    <property type="match status" value="1"/>
</dbReference>
<evidence type="ECO:0000313" key="2">
    <source>
        <dbReference type="Proteomes" id="UP000466794"/>
    </source>
</evidence>
<dbReference type="Pfam" id="PF17645">
    <property type="entry name" value="Amdase"/>
    <property type="match status" value="1"/>
</dbReference>
<protein>
    <submittedName>
        <fullName evidence="1">Arylmalonate decarboxylase</fullName>
    </submittedName>
</protein>
<dbReference type="InterPro" id="IPR053714">
    <property type="entry name" value="Iso_Racemase_Enz_sf"/>
</dbReference>
<dbReference type="AlphaFoldDB" id="A0A7K1UUV5"/>
<dbReference type="InterPro" id="IPR026286">
    <property type="entry name" value="MaiA/AMDase"/>
</dbReference>
<dbReference type="Proteomes" id="UP000466794">
    <property type="component" value="Unassembled WGS sequence"/>
</dbReference>
<sequence>MPDVLGWRAKFGVLAPSTNTVVEPDFARMGVPGVTAHFGRIHIRDQNMSDDAGMDRLLEQIRAELSATCERVLTCEPDYMVMGMSAETFWGGVEGNQRFVRQIQDATGLEVATGAEACRRGLELYGAARIGVVTPYQPVGDENVVRFFGELGFEVKAIRGLRCPTAVSIAHVTAAELRAALLEVDDDGIDALVQCGTNLSMVGLADEAERWLGKPVLAINAATWWMALRDNGITDRVEGAGSLLRDH</sequence>
<dbReference type="Gene3D" id="3.40.50.12500">
    <property type="match status" value="1"/>
</dbReference>
<dbReference type="EMBL" id="WRPP01000002">
    <property type="protein sequence ID" value="MVU78105.1"/>
    <property type="molecule type" value="Genomic_DNA"/>
</dbReference>
<gene>
    <name evidence="1" type="ORF">GPX89_12725</name>
</gene>
<accession>A0A7K1UUV5</accession>
<evidence type="ECO:0000313" key="1">
    <source>
        <dbReference type="EMBL" id="MVU78105.1"/>
    </source>
</evidence>
<organism evidence="1 2">
    <name type="scientific">Nocardia terrae</name>
    <dbReference type="NCBI Taxonomy" id="2675851"/>
    <lineage>
        <taxon>Bacteria</taxon>
        <taxon>Bacillati</taxon>
        <taxon>Actinomycetota</taxon>
        <taxon>Actinomycetes</taxon>
        <taxon>Mycobacteriales</taxon>
        <taxon>Nocardiaceae</taxon>
        <taxon>Nocardia</taxon>
    </lineage>
</organism>
<keyword evidence="2" id="KW-1185">Reference proteome</keyword>
<reference evidence="1 2" key="1">
    <citation type="submission" date="2019-12" db="EMBL/GenBank/DDBJ databases">
        <title>Nocardia sp. nov. ET3-3 isolated from soil.</title>
        <authorList>
            <person name="Kanchanasin P."/>
            <person name="Tanasupawat S."/>
            <person name="Yuki M."/>
            <person name="Kudo T."/>
        </authorList>
    </citation>
    <scope>NUCLEOTIDE SEQUENCE [LARGE SCALE GENOMIC DNA]</scope>
    <source>
        <strain evidence="1 2">ET3-3</strain>
    </source>
</reference>
<name>A0A7K1UUV5_9NOCA</name>
<dbReference type="PANTHER" id="PTHR40267">
    <property type="entry name" value="BLR3294 PROTEIN"/>
    <property type="match status" value="1"/>
</dbReference>
<dbReference type="RefSeq" id="WP_157387663.1">
    <property type="nucleotide sequence ID" value="NZ_WRPP01000002.1"/>
</dbReference>
<comment type="caution">
    <text evidence="1">The sequence shown here is derived from an EMBL/GenBank/DDBJ whole genome shotgun (WGS) entry which is preliminary data.</text>
</comment>
<dbReference type="PIRSF" id="PIRSF015736">
    <property type="entry name" value="MI"/>
    <property type="match status" value="1"/>
</dbReference>
<proteinExistence type="predicted"/>